<reference evidence="2 3" key="1">
    <citation type="journal article" date="2019" name="Int. J. Syst. Evol. Microbiol.">
        <title>The Global Catalogue of Microorganisms (GCM) 10K type strain sequencing project: providing services to taxonomists for standard genome sequencing and annotation.</title>
        <authorList>
            <consortium name="The Broad Institute Genomics Platform"/>
            <consortium name="The Broad Institute Genome Sequencing Center for Infectious Disease"/>
            <person name="Wu L."/>
            <person name="Ma J."/>
        </authorList>
    </citation>
    <scope>NUCLEOTIDE SEQUENCE [LARGE SCALE GENOMIC DNA]</scope>
    <source>
        <strain evidence="2 3">JCM 9383</strain>
    </source>
</reference>
<dbReference type="EMBL" id="BAAAUX010000037">
    <property type="protein sequence ID" value="GAA2819467.1"/>
    <property type="molecule type" value="Genomic_DNA"/>
</dbReference>
<gene>
    <name evidence="2" type="ORF">GCM10010470_63490</name>
</gene>
<comment type="caution">
    <text evidence="2">The sequence shown here is derived from an EMBL/GenBank/DDBJ whole genome shotgun (WGS) entry which is preliminary data.</text>
</comment>
<sequence>MFDGYLSVASRCVGLDMPGPSGIGGEHVNGIPGGPVRKFDDAENSADDAPAADRGATGHEKSTSEQE</sequence>
<accession>A0ABN3VPM1</accession>
<feature type="region of interest" description="Disordered" evidence="1">
    <location>
        <begin position="15"/>
        <end position="67"/>
    </location>
</feature>
<keyword evidence="3" id="KW-1185">Reference proteome</keyword>
<protein>
    <submittedName>
        <fullName evidence="2">Uncharacterized protein</fullName>
    </submittedName>
</protein>
<name>A0ABN3VPM1_9PSEU</name>
<evidence type="ECO:0000313" key="2">
    <source>
        <dbReference type="EMBL" id="GAA2819467.1"/>
    </source>
</evidence>
<dbReference type="Proteomes" id="UP001500979">
    <property type="component" value="Unassembled WGS sequence"/>
</dbReference>
<evidence type="ECO:0000313" key="3">
    <source>
        <dbReference type="Proteomes" id="UP001500979"/>
    </source>
</evidence>
<organism evidence="2 3">
    <name type="scientific">Saccharopolyspora taberi</name>
    <dbReference type="NCBI Taxonomy" id="60895"/>
    <lineage>
        <taxon>Bacteria</taxon>
        <taxon>Bacillati</taxon>
        <taxon>Actinomycetota</taxon>
        <taxon>Actinomycetes</taxon>
        <taxon>Pseudonocardiales</taxon>
        <taxon>Pseudonocardiaceae</taxon>
        <taxon>Saccharopolyspora</taxon>
    </lineage>
</organism>
<feature type="compositionally biased region" description="Basic and acidic residues" evidence="1">
    <location>
        <begin position="56"/>
        <end position="67"/>
    </location>
</feature>
<feature type="compositionally biased region" description="Gly residues" evidence="1">
    <location>
        <begin position="21"/>
        <end position="33"/>
    </location>
</feature>
<proteinExistence type="predicted"/>
<evidence type="ECO:0000256" key="1">
    <source>
        <dbReference type="SAM" id="MobiDB-lite"/>
    </source>
</evidence>